<dbReference type="EMBL" id="JAVDTR010000018">
    <property type="protein sequence ID" value="MDR6726527.1"/>
    <property type="molecule type" value="Genomic_DNA"/>
</dbReference>
<organism evidence="2 3">
    <name type="scientific">Paenibacillus amylolyticus</name>
    <dbReference type="NCBI Taxonomy" id="1451"/>
    <lineage>
        <taxon>Bacteria</taxon>
        <taxon>Bacillati</taxon>
        <taxon>Bacillota</taxon>
        <taxon>Bacilli</taxon>
        <taxon>Bacillales</taxon>
        <taxon>Paenibacillaceae</taxon>
        <taxon>Paenibacillus</taxon>
    </lineage>
</organism>
<protein>
    <submittedName>
        <fullName evidence="2">Uncharacterized protein</fullName>
    </submittedName>
</protein>
<gene>
    <name evidence="2" type="ORF">J2W91_005048</name>
</gene>
<keyword evidence="1" id="KW-0812">Transmembrane</keyword>
<reference evidence="2" key="1">
    <citation type="submission" date="2023-07" db="EMBL/GenBank/DDBJ databases">
        <title>Sorghum-associated microbial communities from plants grown in Nebraska, USA.</title>
        <authorList>
            <person name="Schachtman D."/>
        </authorList>
    </citation>
    <scope>NUCLEOTIDE SEQUENCE</scope>
    <source>
        <strain evidence="2">BE80</strain>
    </source>
</reference>
<keyword evidence="1" id="KW-0472">Membrane</keyword>
<name>A0AAP5H667_PAEAM</name>
<evidence type="ECO:0000313" key="3">
    <source>
        <dbReference type="Proteomes" id="UP001254832"/>
    </source>
</evidence>
<sequence length="115" mass="12638">MCTYMRSGRITEVKGLKQSLISFLVLLGMIISGLGVDPNAIIADVVHMDEVATEEQLSVDDWDGQDVPDIYGTSPETTFRFMYNGRMLEPGESILVCTAEPGYTCPDTDVEQGIE</sequence>
<feature type="transmembrane region" description="Helical" evidence="1">
    <location>
        <begin position="20"/>
        <end position="36"/>
    </location>
</feature>
<keyword evidence="1" id="KW-1133">Transmembrane helix</keyword>
<evidence type="ECO:0000256" key="1">
    <source>
        <dbReference type="SAM" id="Phobius"/>
    </source>
</evidence>
<comment type="caution">
    <text evidence="2">The sequence shown here is derived from an EMBL/GenBank/DDBJ whole genome shotgun (WGS) entry which is preliminary data.</text>
</comment>
<accession>A0AAP5H667</accession>
<proteinExistence type="predicted"/>
<dbReference type="Proteomes" id="UP001254832">
    <property type="component" value="Unassembled WGS sequence"/>
</dbReference>
<dbReference type="AlphaFoldDB" id="A0AAP5H667"/>
<evidence type="ECO:0000313" key="2">
    <source>
        <dbReference type="EMBL" id="MDR6726527.1"/>
    </source>
</evidence>